<dbReference type="EMBL" id="LAZR01049867">
    <property type="protein sequence ID" value="KKK88633.1"/>
    <property type="molecule type" value="Genomic_DNA"/>
</dbReference>
<organism evidence="1">
    <name type="scientific">marine sediment metagenome</name>
    <dbReference type="NCBI Taxonomy" id="412755"/>
    <lineage>
        <taxon>unclassified sequences</taxon>
        <taxon>metagenomes</taxon>
        <taxon>ecological metagenomes</taxon>
    </lineage>
</organism>
<reference evidence="1" key="1">
    <citation type="journal article" date="2015" name="Nature">
        <title>Complex archaea that bridge the gap between prokaryotes and eukaryotes.</title>
        <authorList>
            <person name="Spang A."/>
            <person name="Saw J.H."/>
            <person name="Jorgensen S.L."/>
            <person name="Zaremba-Niedzwiedzka K."/>
            <person name="Martijn J."/>
            <person name="Lind A.E."/>
            <person name="van Eijk R."/>
            <person name="Schleper C."/>
            <person name="Guy L."/>
            <person name="Ettema T.J."/>
        </authorList>
    </citation>
    <scope>NUCLEOTIDE SEQUENCE</scope>
</reference>
<evidence type="ECO:0000313" key="1">
    <source>
        <dbReference type="EMBL" id="KKK88633.1"/>
    </source>
</evidence>
<accession>A0A0F8Z4E7</accession>
<proteinExistence type="predicted"/>
<protein>
    <submittedName>
        <fullName evidence="1">Uncharacterized protein</fullName>
    </submittedName>
</protein>
<gene>
    <name evidence="1" type="ORF">LCGC14_2741160</name>
</gene>
<sequence length="61" mass="7102">MKKESLGDKYKKSVIRISKLEKDKKALIEQITKLSKLSVDQSLMIGERNIVIQKLKEEQNE</sequence>
<dbReference type="AlphaFoldDB" id="A0A0F8Z4E7"/>
<name>A0A0F8Z4E7_9ZZZZ</name>
<comment type="caution">
    <text evidence="1">The sequence shown here is derived from an EMBL/GenBank/DDBJ whole genome shotgun (WGS) entry which is preliminary data.</text>
</comment>